<dbReference type="RefSeq" id="WP_305892899.1">
    <property type="nucleotide sequence ID" value="NZ_JAUZVZ010000006.1"/>
</dbReference>
<comment type="caution">
    <text evidence="2">The sequence shown here is derived from an EMBL/GenBank/DDBJ whole genome shotgun (WGS) entry which is preliminary data.</text>
</comment>
<feature type="compositionally biased region" description="Polar residues" evidence="1">
    <location>
        <begin position="55"/>
        <end position="67"/>
    </location>
</feature>
<proteinExistence type="predicted"/>
<evidence type="ECO:0000313" key="2">
    <source>
        <dbReference type="EMBL" id="MDP4535632.1"/>
    </source>
</evidence>
<gene>
    <name evidence="2" type="ORF">Q3O60_05495</name>
</gene>
<feature type="compositionally biased region" description="Low complexity" evidence="1">
    <location>
        <begin position="31"/>
        <end position="46"/>
    </location>
</feature>
<evidence type="ECO:0000313" key="3">
    <source>
        <dbReference type="Proteomes" id="UP001231616"/>
    </source>
</evidence>
<keyword evidence="3" id="KW-1185">Reference proteome</keyword>
<name>A0ABT9GX69_9GAMM</name>
<organism evidence="2 3">
    <name type="scientific">Alkalimonas collagenimarina</name>
    <dbReference type="NCBI Taxonomy" id="400390"/>
    <lineage>
        <taxon>Bacteria</taxon>
        <taxon>Pseudomonadati</taxon>
        <taxon>Pseudomonadota</taxon>
        <taxon>Gammaproteobacteria</taxon>
        <taxon>Alkalimonas</taxon>
    </lineage>
</organism>
<feature type="region of interest" description="Disordered" evidence="1">
    <location>
        <begin position="31"/>
        <end position="72"/>
    </location>
</feature>
<dbReference type="Proteomes" id="UP001231616">
    <property type="component" value="Unassembled WGS sequence"/>
</dbReference>
<sequence>MEIQSAFAAGMQGLQRASTGVTDATLNINQQTQQNRNNAAEAETQRPVAEAEQAENGTLESTAQNAVGQAGAPSVEASLVDLNVQELNAQANVRSIQSADEVLGTIVDIRA</sequence>
<reference evidence="2 3" key="1">
    <citation type="submission" date="2023-08" db="EMBL/GenBank/DDBJ databases">
        <authorList>
            <person name="Joshi A."/>
            <person name="Thite S."/>
        </authorList>
    </citation>
    <scope>NUCLEOTIDE SEQUENCE [LARGE SCALE GENOMIC DNA]</scope>
    <source>
        <strain evidence="2 3">AC40</strain>
    </source>
</reference>
<evidence type="ECO:0000256" key="1">
    <source>
        <dbReference type="SAM" id="MobiDB-lite"/>
    </source>
</evidence>
<dbReference type="EMBL" id="JAUZVZ010000006">
    <property type="protein sequence ID" value="MDP4535632.1"/>
    <property type="molecule type" value="Genomic_DNA"/>
</dbReference>
<protein>
    <submittedName>
        <fullName evidence="2">Excinuclease ATPase subunit</fullName>
    </submittedName>
</protein>
<accession>A0ABT9GX69</accession>